<comment type="subcellular location">
    <subcellularLocation>
        <location evidence="4">Cell membrane</location>
    </subcellularLocation>
    <subcellularLocation>
        <location evidence="1">Membrane</location>
        <topology evidence="1">Multi-pass membrane protein</topology>
    </subcellularLocation>
</comment>
<evidence type="ECO:0000256" key="4">
    <source>
        <dbReference type="PIRNR" id="PIRNR005690"/>
    </source>
</evidence>
<evidence type="ECO:0000256" key="2">
    <source>
        <dbReference type="ARBA" id="ARBA00005278"/>
    </source>
</evidence>
<keyword evidence="3 4" id="KW-0472">Membrane</keyword>
<dbReference type="PANTHER" id="PTHR22550">
    <property type="entry name" value="SPORE GERMINATION PROTEIN"/>
    <property type="match status" value="1"/>
</dbReference>
<comment type="similarity">
    <text evidence="2 4">Belongs to the GerABKA family.</text>
</comment>
<dbReference type="GO" id="GO:0005886">
    <property type="term" value="C:plasma membrane"/>
    <property type="evidence" value="ECO:0007669"/>
    <property type="project" value="UniProtKB-SubCell"/>
</dbReference>
<evidence type="ECO:0000256" key="1">
    <source>
        <dbReference type="ARBA" id="ARBA00004141"/>
    </source>
</evidence>
<gene>
    <name evidence="7" type="ORF">CHH72_13095</name>
</gene>
<evidence type="ECO:0000313" key="8">
    <source>
        <dbReference type="Proteomes" id="UP000216207"/>
    </source>
</evidence>
<feature type="transmembrane region" description="Helical" evidence="6">
    <location>
        <begin position="127"/>
        <end position="149"/>
    </location>
</feature>
<dbReference type="OMA" id="HTNVAVM"/>
<feature type="region of interest" description="Disordered" evidence="5">
    <location>
        <begin position="499"/>
        <end position="520"/>
    </location>
</feature>
<dbReference type="EMBL" id="NPCC01000015">
    <property type="protein sequence ID" value="PAE88571.1"/>
    <property type="molecule type" value="Genomic_DNA"/>
</dbReference>
<dbReference type="PANTHER" id="PTHR22550:SF5">
    <property type="entry name" value="LEUCINE ZIPPER PROTEIN 4"/>
    <property type="match status" value="1"/>
</dbReference>
<comment type="caution">
    <text evidence="7">The sequence shown here is derived from an EMBL/GenBank/DDBJ whole genome shotgun (WGS) entry which is preliminary data.</text>
</comment>
<proteinExistence type="inferred from homology"/>
<dbReference type="AlphaFoldDB" id="A0A268NYZ4"/>
<keyword evidence="6" id="KW-1133">Transmembrane helix</keyword>
<accession>A0A268NYZ4</accession>
<sequence>MLHTTTILTSGRRCPSKMKQSAPPHDYLANKKPSSHLADTIDFILTTTGHSEDILVRPFSFGRNQTLKATFIYVEGLCNEDAIEKMISRAKFFDEKEPVFESAQQYLEEVGHTETLNCFRPLIDKLFIGYAICVIDGFSTPIAVAIPFYKERPVSEPMTEKVVRGSREGFVENVRTNISLLRRRIGDEQLWVETKTIGTRTKTKIMIAYMNDIVDKSILRELHTRLDRIYTDSVLEDGNIEELIEDQVYTPFPTVYSTERPDTTAAHLLEGKIAILSDGSPMALIVPALFVQFFHNAEDHTQRADIGTLIRLLRFLCIFIAMLAPSFYIAITTFHQELIPTGLLGNLAAQQEGTPFPTFVETLMMEVTFEILREAGIRMPQPVGQAVSIVGAIVIGQAAVQAGIVSAAVVIVISITAIASFVFPTYSIGVPIRILRFGFMALAASFGLLGICIGFTAVLLHLSTLKSFGVPYLKGLSPFIWKDQTDTLFRAPKWLMNERPEATTKSNQTRQRTPKPSPKD</sequence>
<evidence type="ECO:0000256" key="3">
    <source>
        <dbReference type="ARBA" id="ARBA00023136"/>
    </source>
</evidence>
<evidence type="ECO:0000256" key="6">
    <source>
        <dbReference type="SAM" id="Phobius"/>
    </source>
</evidence>
<dbReference type="PIRSF" id="PIRSF005690">
    <property type="entry name" value="GerBA"/>
    <property type="match status" value="1"/>
</dbReference>
<protein>
    <submittedName>
        <fullName evidence="7">Spore germination protein</fullName>
    </submittedName>
</protein>
<evidence type="ECO:0000256" key="5">
    <source>
        <dbReference type="SAM" id="MobiDB-lite"/>
    </source>
</evidence>
<dbReference type="InterPro" id="IPR050768">
    <property type="entry name" value="UPF0353/GerABKA_families"/>
</dbReference>
<evidence type="ECO:0000313" key="7">
    <source>
        <dbReference type="EMBL" id="PAE88571.1"/>
    </source>
</evidence>
<name>A0A268NYZ4_SHOCL</name>
<reference evidence="7 8" key="1">
    <citation type="submission" date="2017-07" db="EMBL/GenBank/DDBJ databases">
        <title>Isolation and whole genome analysis of endospore-forming bacteria from heroin.</title>
        <authorList>
            <person name="Kalinowski J."/>
            <person name="Ahrens B."/>
            <person name="Al-Dilaimi A."/>
            <person name="Winkler A."/>
            <person name="Wibberg D."/>
            <person name="Schleenbecker U."/>
            <person name="Ruckert C."/>
            <person name="Wolfel R."/>
            <person name="Grass G."/>
        </authorList>
    </citation>
    <scope>NUCLEOTIDE SEQUENCE [LARGE SCALE GENOMIC DNA]</scope>
    <source>
        <strain evidence="7 8">7539</strain>
    </source>
</reference>
<feature type="transmembrane region" description="Helical" evidence="6">
    <location>
        <begin position="434"/>
        <end position="460"/>
    </location>
</feature>
<dbReference type="Pfam" id="PF03323">
    <property type="entry name" value="GerA"/>
    <property type="match status" value="1"/>
</dbReference>
<keyword evidence="6" id="KW-0812">Transmembrane</keyword>
<dbReference type="Proteomes" id="UP000216207">
    <property type="component" value="Unassembled WGS sequence"/>
</dbReference>
<feature type="transmembrane region" description="Helical" evidence="6">
    <location>
        <begin position="407"/>
        <end position="428"/>
    </location>
</feature>
<feature type="transmembrane region" description="Helical" evidence="6">
    <location>
        <begin position="312"/>
        <end position="331"/>
    </location>
</feature>
<dbReference type="GO" id="GO:0009847">
    <property type="term" value="P:spore germination"/>
    <property type="evidence" value="ECO:0007669"/>
    <property type="project" value="UniProtKB-UniRule"/>
</dbReference>
<organism evidence="7 8">
    <name type="scientific">Shouchella clausii</name>
    <name type="common">Alkalihalobacillus clausii</name>
    <dbReference type="NCBI Taxonomy" id="79880"/>
    <lineage>
        <taxon>Bacteria</taxon>
        <taxon>Bacillati</taxon>
        <taxon>Bacillota</taxon>
        <taxon>Bacilli</taxon>
        <taxon>Bacillales</taxon>
        <taxon>Bacillaceae</taxon>
        <taxon>Shouchella</taxon>
    </lineage>
</organism>
<dbReference type="InterPro" id="IPR004995">
    <property type="entry name" value="Spore_Ger"/>
</dbReference>